<evidence type="ECO:0000313" key="1">
    <source>
        <dbReference type="EMBL" id="KAL1243543.1"/>
    </source>
</evidence>
<dbReference type="Proteomes" id="UP001558632">
    <property type="component" value="Unassembled WGS sequence"/>
</dbReference>
<reference evidence="1 2" key="1">
    <citation type="submission" date="2024-07" db="EMBL/GenBank/DDBJ databases">
        <title>Enhanced genomic and transcriptomic resources for Trichinella pseudospiralis and T. spiralis underpin the discovery of pronounced molecular differences between stages and species.</title>
        <authorList>
            <person name="Pasi K.K."/>
            <person name="La Rosa G."/>
            <person name="Gomez-Morales M.A."/>
            <person name="Tosini F."/>
            <person name="Sumanam S."/>
            <person name="Young N.D."/>
            <person name="Chang B.C."/>
            <person name="Robin G.B."/>
        </authorList>
    </citation>
    <scope>NUCLEOTIDE SEQUENCE [LARGE SCALE GENOMIC DNA]</scope>
    <source>
        <strain evidence="1">ISS534</strain>
    </source>
</reference>
<proteinExistence type="predicted"/>
<name>A0ABR3KW03_TRISP</name>
<keyword evidence="2" id="KW-1185">Reference proteome</keyword>
<sequence>MQCRRQRNFQPSLLGIFFGSTTKPLQFSKLAAKIPWKFNAVPTNQVPPSAFRLCQSGALVASSIRVEATSVTPASQRIDCISLGISFNLKLQLEEEYVDRIMTGEADACFERVRQEILCCAADLYRKNTPSRADFH</sequence>
<dbReference type="EMBL" id="JBEUSY010000170">
    <property type="protein sequence ID" value="KAL1243543.1"/>
    <property type="molecule type" value="Genomic_DNA"/>
</dbReference>
<gene>
    <name evidence="1" type="ORF">TSPI_03205</name>
</gene>
<accession>A0ABR3KW03</accession>
<protein>
    <submittedName>
        <fullName evidence="1">Fanconi anemia group J protein</fullName>
    </submittedName>
</protein>
<evidence type="ECO:0000313" key="2">
    <source>
        <dbReference type="Proteomes" id="UP001558632"/>
    </source>
</evidence>
<comment type="caution">
    <text evidence="1">The sequence shown here is derived from an EMBL/GenBank/DDBJ whole genome shotgun (WGS) entry which is preliminary data.</text>
</comment>
<organism evidence="1 2">
    <name type="scientific">Trichinella spiralis</name>
    <name type="common">Trichina worm</name>
    <dbReference type="NCBI Taxonomy" id="6334"/>
    <lineage>
        <taxon>Eukaryota</taxon>
        <taxon>Metazoa</taxon>
        <taxon>Ecdysozoa</taxon>
        <taxon>Nematoda</taxon>
        <taxon>Enoplea</taxon>
        <taxon>Dorylaimia</taxon>
        <taxon>Trichinellida</taxon>
        <taxon>Trichinellidae</taxon>
        <taxon>Trichinella</taxon>
    </lineage>
</organism>